<reference evidence="1" key="2">
    <citation type="journal article" date="2015" name="Fish Shellfish Immunol.">
        <title>Early steps in the European eel (Anguilla anguilla)-Vibrio vulnificus interaction in the gills: Role of the RtxA13 toxin.</title>
        <authorList>
            <person name="Callol A."/>
            <person name="Pajuelo D."/>
            <person name="Ebbesson L."/>
            <person name="Teles M."/>
            <person name="MacKenzie S."/>
            <person name="Amaro C."/>
        </authorList>
    </citation>
    <scope>NUCLEOTIDE SEQUENCE</scope>
</reference>
<sequence>MPLLDCVPSANKTTELLTELKN</sequence>
<protein>
    <submittedName>
        <fullName evidence="1">Uncharacterized protein</fullName>
    </submittedName>
</protein>
<organism evidence="1">
    <name type="scientific">Anguilla anguilla</name>
    <name type="common">European freshwater eel</name>
    <name type="synonym">Muraena anguilla</name>
    <dbReference type="NCBI Taxonomy" id="7936"/>
    <lineage>
        <taxon>Eukaryota</taxon>
        <taxon>Metazoa</taxon>
        <taxon>Chordata</taxon>
        <taxon>Craniata</taxon>
        <taxon>Vertebrata</taxon>
        <taxon>Euteleostomi</taxon>
        <taxon>Actinopterygii</taxon>
        <taxon>Neopterygii</taxon>
        <taxon>Teleostei</taxon>
        <taxon>Anguilliformes</taxon>
        <taxon>Anguillidae</taxon>
        <taxon>Anguilla</taxon>
    </lineage>
</organism>
<reference evidence="1" key="1">
    <citation type="submission" date="2014-11" db="EMBL/GenBank/DDBJ databases">
        <authorList>
            <person name="Amaro Gonzalez C."/>
        </authorList>
    </citation>
    <scope>NUCLEOTIDE SEQUENCE</scope>
</reference>
<dbReference type="EMBL" id="GBXM01024157">
    <property type="protein sequence ID" value="JAH84420.1"/>
    <property type="molecule type" value="Transcribed_RNA"/>
</dbReference>
<evidence type="ECO:0000313" key="1">
    <source>
        <dbReference type="EMBL" id="JAH84420.1"/>
    </source>
</evidence>
<accession>A0A0E9W4C2</accession>
<proteinExistence type="predicted"/>
<dbReference type="AlphaFoldDB" id="A0A0E9W4C2"/>
<name>A0A0E9W4C2_ANGAN</name>